<comment type="caution">
    <text evidence="2">The sequence shown here is derived from an EMBL/GenBank/DDBJ whole genome shotgun (WGS) entry which is preliminary data.</text>
</comment>
<gene>
    <name evidence="2" type="ORF">Bca52824_074654</name>
</gene>
<proteinExistence type="predicted"/>
<protein>
    <submittedName>
        <fullName evidence="2">Uncharacterized protein</fullName>
    </submittedName>
</protein>
<evidence type="ECO:0000313" key="3">
    <source>
        <dbReference type="Proteomes" id="UP000886595"/>
    </source>
</evidence>
<dbReference type="EMBL" id="JAAMPC010000015">
    <property type="protein sequence ID" value="KAG2255360.1"/>
    <property type="molecule type" value="Genomic_DNA"/>
</dbReference>
<evidence type="ECO:0000256" key="1">
    <source>
        <dbReference type="SAM" id="MobiDB-lite"/>
    </source>
</evidence>
<evidence type="ECO:0000313" key="2">
    <source>
        <dbReference type="EMBL" id="KAG2255360.1"/>
    </source>
</evidence>
<feature type="region of interest" description="Disordered" evidence="1">
    <location>
        <begin position="1"/>
        <end position="39"/>
    </location>
</feature>
<dbReference type="Proteomes" id="UP000886595">
    <property type="component" value="Unassembled WGS sequence"/>
</dbReference>
<sequence>MNYGFGEKDCPQHLPRKPPDHDQNKEHSYVGPFETQERRSIGSTYTKLLEETGSVLNLDHGQQSK</sequence>
<organism evidence="2 3">
    <name type="scientific">Brassica carinata</name>
    <name type="common">Ethiopian mustard</name>
    <name type="synonym">Abyssinian cabbage</name>
    <dbReference type="NCBI Taxonomy" id="52824"/>
    <lineage>
        <taxon>Eukaryota</taxon>
        <taxon>Viridiplantae</taxon>
        <taxon>Streptophyta</taxon>
        <taxon>Embryophyta</taxon>
        <taxon>Tracheophyta</taxon>
        <taxon>Spermatophyta</taxon>
        <taxon>Magnoliopsida</taxon>
        <taxon>eudicotyledons</taxon>
        <taxon>Gunneridae</taxon>
        <taxon>Pentapetalae</taxon>
        <taxon>rosids</taxon>
        <taxon>malvids</taxon>
        <taxon>Brassicales</taxon>
        <taxon>Brassicaceae</taxon>
        <taxon>Brassiceae</taxon>
        <taxon>Brassica</taxon>
    </lineage>
</organism>
<reference evidence="2 3" key="1">
    <citation type="submission" date="2020-02" db="EMBL/GenBank/DDBJ databases">
        <authorList>
            <person name="Ma Q."/>
            <person name="Huang Y."/>
            <person name="Song X."/>
            <person name="Pei D."/>
        </authorList>
    </citation>
    <scope>NUCLEOTIDE SEQUENCE [LARGE SCALE GENOMIC DNA]</scope>
    <source>
        <strain evidence="2">Sxm20200214</strain>
        <tissue evidence="2">Leaf</tissue>
    </source>
</reference>
<accession>A0A8X7TUP3</accession>
<name>A0A8X7TUP3_BRACI</name>
<feature type="compositionally biased region" description="Basic and acidic residues" evidence="1">
    <location>
        <begin position="1"/>
        <end position="28"/>
    </location>
</feature>
<dbReference type="AlphaFoldDB" id="A0A8X7TUP3"/>
<keyword evidence="3" id="KW-1185">Reference proteome</keyword>